<accession>A0A1G7SG81</accession>
<organism evidence="1 2">
    <name type="scientific">Celeribacter baekdonensis</name>
    <dbReference type="NCBI Taxonomy" id="875171"/>
    <lineage>
        <taxon>Bacteria</taxon>
        <taxon>Pseudomonadati</taxon>
        <taxon>Pseudomonadota</taxon>
        <taxon>Alphaproteobacteria</taxon>
        <taxon>Rhodobacterales</taxon>
        <taxon>Roseobacteraceae</taxon>
        <taxon>Celeribacter</taxon>
    </lineage>
</organism>
<sequence>MPLTGYEDVAFARDTKNNKRIEAHPLASPPVCWSADPHGGATPTEDRAFSNFQLWV</sequence>
<gene>
    <name evidence="1" type="ORF">SAMN04488117_11433</name>
</gene>
<evidence type="ECO:0000313" key="2">
    <source>
        <dbReference type="Proteomes" id="UP000182284"/>
    </source>
</evidence>
<dbReference type="AlphaFoldDB" id="A0A1G7SG81"/>
<dbReference type="EMBL" id="FNBL01000014">
    <property type="protein sequence ID" value="SDG22076.1"/>
    <property type="molecule type" value="Genomic_DNA"/>
</dbReference>
<name>A0A1G7SG81_9RHOB</name>
<proteinExistence type="predicted"/>
<protein>
    <submittedName>
        <fullName evidence="1">Uncharacterized protein</fullName>
    </submittedName>
</protein>
<evidence type="ECO:0000313" key="1">
    <source>
        <dbReference type="EMBL" id="SDG22076.1"/>
    </source>
</evidence>
<reference evidence="1 2" key="1">
    <citation type="submission" date="2016-10" db="EMBL/GenBank/DDBJ databases">
        <authorList>
            <person name="de Groot N.N."/>
        </authorList>
    </citation>
    <scope>NUCLEOTIDE SEQUENCE [LARGE SCALE GENOMIC DNA]</scope>
    <source>
        <strain evidence="1 2">DSM 27375</strain>
    </source>
</reference>
<dbReference type="Proteomes" id="UP000182284">
    <property type="component" value="Unassembled WGS sequence"/>
</dbReference>